<reference evidence="2" key="1">
    <citation type="submission" date="2017-05" db="EMBL/GenBank/DDBJ databases">
        <authorList>
            <person name="Papadimitriou K."/>
        </authorList>
    </citation>
    <scope>NUCLEOTIDE SEQUENCE [LARGE SCALE GENOMIC DNA]</scope>
    <source>
        <strain evidence="2">ACA-DC 3411</strain>
    </source>
</reference>
<proteinExistence type="predicted"/>
<name>A0A1Y6JWR3_9LACO</name>
<protein>
    <submittedName>
        <fullName evidence="1">Aspartate aminotransferase</fullName>
        <ecNumber evidence="1">2.6.1.1</ecNumber>
    </submittedName>
</protein>
<keyword evidence="1" id="KW-0032">Aminotransferase</keyword>
<dbReference type="KEGG" id="lzy:LZ3411_0223"/>
<accession>A0A1Y6JWR3</accession>
<sequence length="82" mass="9417">MVNTILKEADLFCPNSVRINFTIYQLKMEKKISHLGYSLPASRPNAPPGRSVTLVTKFWGLTTKTKKQVENSRRTFRLLFGM</sequence>
<evidence type="ECO:0000313" key="1">
    <source>
        <dbReference type="EMBL" id="SMS13273.1"/>
    </source>
</evidence>
<dbReference type="Proteomes" id="UP000195412">
    <property type="component" value="Chromosome I"/>
</dbReference>
<dbReference type="AlphaFoldDB" id="A0A1Y6JWR3"/>
<keyword evidence="1" id="KW-0808">Transferase</keyword>
<gene>
    <name evidence="1" type="ORF">LZ3411_0223</name>
</gene>
<dbReference type="EMBL" id="LT854705">
    <property type="protein sequence ID" value="SMS13273.1"/>
    <property type="molecule type" value="Genomic_DNA"/>
</dbReference>
<dbReference type="EC" id="2.6.1.1" evidence="1"/>
<evidence type="ECO:0000313" key="2">
    <source>
        <dbReference type="Proteomes" id="UP000195412"/>
    </source>
</evidence>
<dbReference type="GO" id="GO:0004069">
    <property type="term" value="F:L-aspartate:2-oxoglutarate aminotransferase activity"/>
    <property type="evidence" value="ECO:0007669"/>
    <property type="project" value="UniProtKB-EC"/>
</dbReference>
<organism evidence="1 2">
    <name type="scientific">Levilactobacillus zymae</name>
    <dbReference type="NCBI Taxonomy" id="267363"/>
    <lineage>
        <taxon>Bacteria</taxon>
        <taxon>Bacillati</taxon>
        <taxon>Bacillota</taxon>
        <taxon>Bacilli</taxon>
        <taxon>Lactobacillales</taxon>
        <taxon>Lactobacillaceae</taxon>
        <taxon>Levilactobacillus</taxon>
    </lineage>
</organism>